<comment type="caution">
    <text evidence="1">The sequence shown here is derived from an EMBL/GenBank/DDBJ whole genome shotgun (WGS) entry which is preliminary data.</text>
</comment>
<organism evidence="1 2">
    <name type="scientific">Colletotrichum chrysophilum</name>
    <dbReference type="NCBI Taxonomy" id="1836956"/>
    <lineage>
        <taxon>Eukaryota</taxon>
        <taxon>Fungi</taxon>
        <taxon>Dikarya</taxon>
        <taxon>Ascomycota</taxon>
        <taxon>Pezizomycotina</taxon>
        <taxon>Sordariomycetes</taxon>
        <taxon>Hypocreomycetidae</taxon>
        <taxon>Glomerellales</taxon>
        <taxon>Glomerellaceae</taxon>
        <taxon>Colletotrichum</taxon>
        <taxon>Colletotrichum gloeosporioides species complex</taxon>
    </lineage>
</organism>
<proteinExistence type="predicted"/>
<dbReference type="Proteomes" id="UP001243330">
    <property type="component" value="Unassembled WGS sequence"/>
</dbReference>
<evidence type="ECO:0000313" key="1">
    <source>
        <dbReference type="EMBL" id="KAK1839545.1"/>
    </source>
</evidence>
<reference evidence="1" key="1">
    <citation type="submission" date="2023-01" db="EMBL/GenBank/DDBJ databases">
        <title>Colletotrichum chrysophilum M932 genome sequence.</title>
        <authorList>
            <person name="Baroncelli R."/>
        </authorList>
    </citation>
    <scope>NUCLEOTIDE SEQUENCE</scope>
    <source>
        <strain evidence="1">M932</strain>
    </source>
</reference>
<gene>
    <name evidence="1" type="ORF">CCHR01_17827</name>
</gene>
<name>A0AAD9A2T7_9PEZI</name>
<protein>
    <submittedName>
        <fullName evidence="1">Uncharacterized protein</fullName>
    </submittedName>
</protein>
<sequence>MGRAGQADSCEYRPSFCCHATLNSPIVFAMGREITGDVNLTTE</sequence>
<evidence type="ECO:0000313" key="2">
    <source>
        <dbReference type="Proteomes" id="UP001243330"/>
    </source>
</evidence>
<accession>A0AAD9A2T7</accession>
<dbReference type="EMBL" id="JAQOWY010000658">
    <property type="protein sequence ID" value="KAK1839545.1"/>
    <property type="molecule type" value="Genomic_DNA"/>
</dbReference>
<dbReference type="AlphaFoldDB" id="A0AAD9A2T7"/>
<keyword evidence="2" id="KW-1185">Reference proteome</keyword>